<dbReference type="Gene3D" id="1.10.8.60">
    <property type="match status" value="1"/>
</dbReference>
<evidence type="ECO:0000313" key="3">
    <source>
        <dbReference type="EMBL" id="SFH81813.1"/>
    </source>
</evidence>
<dbReference type="AlphaFoldDB" id="A0A1I3D4Y9"/>
<evidence type="ECO:0000256" key="1">
    <source>
        <dbReference type="RuleBase" id="RU004227"/>
    </source>
</evidence>
<keyword evidence="1" id="KW-0235">DNA replication</keyword>
<dbReference type="OrthoDB" id="9807019at2"/>
<gene>
    <name evidence="3" type="ORF">SAMN04487861_10595</name>
</gene>
<dbReference type="InterPro" id="IPR020591">
    <property type="entry name" value="Chromosome_initiator_DnaA-like"/>
</dbReference>
<dbReference type="Pfam" id="PF00308">
    <property type="entry name" value="Bac_DnaA"/>
    <property type="match status" value="1"/>
</dbReference>
<comment type="similarity">
    <text evidence="1">Belongs to the DnaA family.</text>
</comment>
<dbReference type="GO" id="GO:0005886">
    <property type="term" value="C:plasma membrane"/>
    <property type="evidence" value="ECO:0007669"/>
    <property type="project" value="TreeGrafter"/>
</dbReference>
<dbReference type="InterPro" id="IPR027417">
    <property type="entry name" value="P-loop_NTPase"/>
</dbReference>
<feature type="domain" description="Chromosomal replication initiator protein DnaA ATPAse" evidence="2">
    <location>
        <begin position="107"/>
        <end position="266"/>
    </location>
</feature>
<dbReference type="PANTHER" id="PTHR30050:SF2">
    <property type="entry name" value="CHROMOSOMAL REPLICATION INITIATOR PROTEIN DNAA"/>
    <property type="match status" value="1"/>
</dbReference>
<dbReference type="GO" id="GO:0006270">
    <property type="term" value="P:DNA replication initiation"/>
    <property type="evidence" value="ECO:0007669"/>
    <property type="project" value="TreeGrafter"/>
</dbReference>
<dbReference type="PRINTS" id="PR00051">
    <property type="entry name" value="DNAA"/>
</dbReference>
<name>A0A1I3D4Y9_SELRU</name>
<accession>A0A1I3D4Y9</accession>
<reference evidence="3 4" key="1">
    <citation type="submission" date="2016-10" db="EMBL/GenBank/DDBJ databases">
        <authorList>
            <person name="de Groot N.N."/>
        </authorList>
    </citation>
    <scope>NUCLEOTIDE SEQUENCE [LARGE SCALE GENOMIC DNA]</scope>
    <source>
        <strain evidence="3 4">Z108</strain>
    </source>
</reference>
<dbReference type="RefSeq" id="WP_075442536.1">
    <property type="nucleotide sequence ID" value="NZ_FOQK01000005.1"/>
</dbReference>
<protein>
    <submittedName>
        <fullName evidence="3">Chromosomal replication initiator protein</fullName>
    </submittedName>
</protein>
<proteinExistence type="inferred from homology"/>
<evidence type="ECO:0000313" key="4">
    <source>
        <dbReference type="Proteomes" id="UP000183639"/>
    </source>
</evidence>
<dbReference type="GO" id="GO:0003688">
    <property type="term" value="F:DNA replication origin binding"/>
    <property type="evidence" value="ECO:0007669"/>
    <property type="project" value="TreeGrafter"/>
</dbReference>
<dbReference type="Proteomes" id="UP000183639">
    <property type="component" value="Unassembled WGS sequence"/>
</dbReference>
<dbReference type="PANTHER" id="PTHR30050">
    <property type="entry name" value="CHROMOSOMAL REPLICATION INITIATOR PROTEIN DNAA"/>
    <property type="match status" value="1"/>
</dbReference>
<organism evidence="3 4">
    <name type="scientific">Selenomonas ruminantium</name>
    <dbReference type="NCBI Taxonomy" id="971"/>
    <lineage>
        <taxon>Bacteria</taxon>
        <taxon>Bacillati</taxon>
        <taxon>Bacillota</taxon>
        <taxon>Negativicutes</taxon>
        <taxon>Selenomonadales</taxon>
        <taxon>Selenomonadaceae</taxon>
        <taxon>Selenomonas</taxon>
    </lineage>
</organism>
<dbReference type="InterPro" id="IPR013317">
    <property type="entry name" value="DnaA_dom"/>
</dbReference>
<dbReference type="Gene3D" id="3.40.50.300">
    <property type="entry name" value="P-loop containing nucleotide triphosphate hydrolases"/>
    <property type="match status" value="1"/>
</dbReference>
<dbReference type="EMBL" id="FOQK01000005">
    <property type="protein sequence ID" value="SFH81813.1"/>
    <property type="molecule type" value="Genomic_DNA"/>
</dbReference>
<dbReference type="SUPFAM" id="SSF52540">
    <property type="entry name" value="P-loop containing nucleoside triphosphate hydrolases"/>
    <property type="match status" value="1"/>
</dbReference>
<evidence type="ECO:0000259" key="2">
    <source>
        <dbReference type="Pfam" id="PF00308"/>
    </source>
</evidence>
<sequence>MCNLELENLWHQIYIKGERYFSSGFCDIFLTDLKPISLKPPIFTIGARCSAIYMRKYNPYIKIIETLVNELINSQEHISVKVVSTDLEVTKRQYPIDQICAKSLPINHECTFESFIIYQANRIAYKTANSLVDSSGDIINYLFLFGSMGVGKTHLLNAIANSAMASTNNKKVLYTSAEQFVDEYLYFKREQCGSFYTKYNDIDILIVDDIEGLYADRGAQREFFLLFNKLYDSKKQIVISSYYAPDELFRLDDNLRCCLKSGFITDIQKPDYNARIAILENIVAINGLVIPQKILEYIAQHIDNNIKRLIEAPMRALDYASYNKLSLSLDIMPSAINYIYSQS</sequence>